<dbReference type="RefSeq" id="WP_009527587.1">
    <property type="nucleotide sequence ID" value="NZ_JH815225.1"/>
</dbReference>
<organism evidence="2 3">
    <name type="scientific">Peptoanaerobacter stomatis</name>
    <dbReference type="NCBI Taxonomy" id="796937"/>
    <lineage>
        <taxon>Bacteria</taxon>
        <taxon>Bacillati</taxon>
        <taxon>Bacillota</taxon>
        <taxon>Clostridia</taxon>
        <taxon>Peptostreptococcales</taxon>
        <taxon>Filifactoraceae</taxon>
        <taxon>Peptoanaerobacter</taxon>
    </lineage>
</organism>
<evidence type="ECO:0000313" key="2">
    <source>
        <dbReference type="EMBL" id="EJZ44321.1"/>
    </source>
</evidence>
<dbReference type="Proteomes" id="UP000017818">
    <property type="component" value="Unassembled WGS sequence"/>
</dbReference>
<feature type="transmembrane region" description="Helical" evidence="1">
    <location>
        <begin position="40"/>
        <end position="58"/>
    </location>
</feature>
<sequence length="112" mass="13170">MKKNIKIVFLYIIFVLSTKIALLSIDSIIFNEADFTKKTYFLSVSIMNILPVIFVKIFNIKKDHILTLLVIDAYLITQSLWVNSNLLWIVTLIYFIINCILLYRLNKKIKIL</sequence>
<keyword evidence="1" id="KW-0472">Membrane</keyword>
<protein>
    <submittedName>
        <fullName evidence="2">Uncharacterized protein</fullName>
    </submittedName>
</protein>
<evidence type="ECO:0000313" key="3">
    <source>
        <dbReference type="Proteomes" id="UP000017818"/>
    </source>
</evidence>
<feature type="transmembrane region" description="Helical" evidence="1">
    <location>
        <begin position="65"/>
        <end position="81"/>
    </location>
</feature>
<gene>
    <name evidence="2" type="ORF">HMPREF9630_02120</name>
</gene>
<keyword evidence="1" id="KW-1133">Transmembrane helix</keyword>
<proteinExistence type="predicted"/>
<feature type="transmembrane region" description="Helical" evidence="1">
    <location>
        <begin position="7"/>
        <end position="28"/>
    </location>
</feature>
<reference evidence="2 3" key="1">
    <citation type="submission" date="2012-05" db="EMBL/GenBank/DDBJ databases">
        <title>The Genome Sequence of Eubacteriaceae bacterium CM2.</title>
        <authorList>
            <consortium name="The Broad Institute Genome Sequencing Platform"/>
            <person name="Earl A."/>
            <person name="Ward D."/>
            <person name="Feldgarden M."/>
            <person name="Gevers D."/>
            <person name="Sizova M."/>
            <person name="Hazen A."/>
            <person name="Epstein S."/>
            <person name="Walker B."/>
            <person name="Young S.K."/>
            <person name="Zeng Q."/>
            <person name="Gargeya S."/>
            <person name="Fitzgerald M."/>
            <person name="Haas B."/>
            <person name="Abouelleil A."/>
            <person name="Alvarado L."/>
            <person name="Arachchi H.M."/>
            <person name="Berlin A."/>
            <person name="Chapman S.B."/>
            <person name="Goldberg J."/>
            <person name="Griggs A."/>
            <person name="Gujja S."/>
            <person name="Hansen M."/>
            <person name="Howarth C."/>
            <person name="Imamovic A."/>
            <person name="Larimer J."/>
            <person name="McCowen C."/>
            <person name="Montmayeur A."/>
            <person name="Murphy C."/>
            <person name="Neiman D."/>
            <person name="Pearson M."/>
            <person name="Priest M."/>
            <person name="Roberts A."/>
            <person name="Saif S."/>
            <person name="Shea T."/>
            <person name="Sisk P."/>
            <person name="Sykes S."/>
            <person name="Wortman J."/>
            <person name="Nusbaum C."/>
            <person name="Birren B."/>
        </authorList>
    </citation>
    <scope>NUCLEOTIDE SEQUENCE [LARGE SCALE GENOMIC DNA]</scope>
    <source>
        <strain evidence="2 3">CM2</strain>
    </source>
</reference>
<dbReference type="AlphaFoldDB" id="U6Q1E8"/>
<name>U6Q1E8_9FIRM</name>
<evidence type="ECO:0000256" key="1">
    <source>
        <dbReference type="SAM" id="Phobius"/>
    </source>
</evidence>
<dbReference type="EMBL" id="AFZF02000008">
    <property type="protein sequence ID" value="EJZ44321.1"/>
    <property type="molecule type" value="Genomic_DNA"/>
</dbReference>
<dbReference type="HOGENOM" id="CLU_2143471_0_0_9"/>
<keyword evidence="1" id="KW-0812">Transmembrane</keyword>
<comment type="caution">
    <text evidence="2">The sequence shown here is derived from an EMBL/GenBank/DDBJ whole genome shotgun (WGS) entry which is preliminary data.</text>
</comment>
<accession>U6Q1E8</accession>
<feature type="transmembrane region" description="Helical" evidence="1">
    <location>
        <begin position="87"/>
        <end position="105"/>
    </location>
</feature>